<feature type="domain" description="Beta-ketoacyl-[acyl-carrier-protein] synthase III N-terminal" evidence="4">
    <location>
        <begin position="106"/>
        <end position="169"/>
    </location>
</feature>
<evidence type="ECO:0000256" key="2">
    <source>
        <dbReference type="ARBA" id="ARBA00023315"/>
    </source>
</evidence>
<keyword evidence="2" id="KW-0012">Acyltransferase</keyword>
<protein>
    <submittedName>
        <fullName evidence="5">Ketoacyl-ACP synthase III</fullName>
    </submittedName>
</protein>
<feature type="domain" description="Beta-ketoacyl-[acyl-carrier-protein] synthase III C-terminal" evidence="3">
    <location>
        <begin position="228"/>
        <end position="312"/>
    </location>
</feature>
<gene>
    <name evidence="5" type="ORF">RT717_27740</name>
</gene>
<organism evidence="5 6">
    <name type="scientific">Imperialibacter roseus</name>
    <dbReference type="NCBI Taxonomy" id="1324217"/>
    <lineage>
        <taxon>Bacteria</taxon>
        <taxon>Pseudomonadati</taxon>
        <taxon>Bacteroidota</taxon>
        <taxon>Cytophagia</taxon>
        <taxon>Cytophagales</taxon>
        <taxon>Flammeovirgaceae</taxon>
        <taxon>Imperialibacter</taxon>
    </lineage>
</organism>
<dbReference type="PANTHER" id="PTHR34069">
    <property type="entry name" value="3-OXOACYL-[ACYL-CARRIER-PROTEIN] SYNTHASE 3"/>
    <property type="match status" value="1"/>
</dbReference>
<dbReference type="EMBL" id="CP136051">
    <property type="protein sequence ID" value="WOK06865.1"/>
    <property type="molecule type" value="Genomic_DNA"/>
</dbReference>
<reference evidence="5 6" key="1">
    <citation type="journal article" date="2023" name="Microbiol. Resour. Announc.">
        <title>Complete Genome Sequence of Imperialibacter roseus strain P4T.</title>
        <authorList>
            <person name="Tizabi D.R."/>
            <person name="Bachvaroff T."/>
            <person name="Hill R.T."/>
        </authorList>
    </citation>
    <scope>NUCLEOTIDE SEQUENCE [LARGE SCALE GENOMIC DNA]</scope>
    <source>
        <strain evidence="5 6">P4T</strain>
    </source>
</reference>
<dbReference type="InterPro" id="IPR013747">
    <property type="entry name" value="ACP_syn_III_C"/>
</dbReference>
<dbReference type="Pfam" id="PF08541">
    <property type="entry name" value="ACP_syn_III_C"/>
    <property type="match status" value="1"/>
</dbReference>
<keyword evidence="1" id="KW-0808">Transferase</keyword>
<dbReference type="Proteomes" id="UP001302349">
    <property type="component" value="Chromosome"/>
</dbReference>
<dbReference type="RefSeq" id="WP_317489558.1">
    <property type="nucleotide sequence ID" value="NZ_CP136051.1"/>
</dbReference>
<sequence length="315" mass="34662">MYIRDISHYIPSQRVTNQYFADLNGLTNEWIVERTGISERRKAGAEENTATMALEAVKALEKQVDFPLQQVDLIVGASYTPYDTIVTLAHKTQHYLNATNAAVVYISSACSSFLNAMEIVEGYMAMGKSKNALVVLSEHNTAYHNEHDHKAGHLWGDGASALLVTKDKPTTPSLTVKEIFTRGAAHVGRGLEGVTLRPLHGGIEMPYGKDVFLNACSYMASATRDIIERNNYTLDDLSYLVPHQANHRITKNVAENLKLSPEKAISNVQYLGNTGCAGAAIGISEHWHEFKNEDKIVVTVFGGGYSYGAMLLVKE</sequence>
<dbReference type="InterPro" id="IPR013751">
    <property type="entry name" value="ACP_syn_III_N"/>
</dbReference>
<accession>A0ABZ0ISD2</accession>
<evidence type="ECO:0000259" key="3">
    <source>
        <dbReference type="Pfam" id="PF08541"/>
    </source>
</evidence>
<dbReference type="CDD" id="cd00830">
    <property type="entry name" value="KAS_III"/>
    <property type="match status" value="1"/>
</dbReference>
<evidence type="ECO:0000259" key="4">
    <source>
        <dbReference type="Pfam" id="PF08545"/>
    </source>
</evidence>
<dbReference type="PANTHER" id="PTHR34069:SF2">
    <property type="entry name" value="BETA-KETOACYL-[ACYL-CARRIER-PROTEIN] SYNTHASE III"/>
    <property type="match status" value="1"/>
</dbReference>
<proteinExistence type="predicted"/>
<dbReference type="InterPro" id="IPR016039">
    <property type="entry name" value="Thiolase-like"/>
</dbReference>
<dbReference type="SUPFAM" id="SSF53901">
    <property type="entry name" value="Thiolase-like"/>
    <property type="match status" value="1"/>
</dbReference>
<dbReference type="Pfam" id="PF08545">
    <property type="entry name" value="ACP_syn_III"/>
    <property type="match status" value="1"/>
</dbReference>
<dbReference type="Gene3D" id="3.40.47.10">
    <property type="match status" value="1"/>
</dbReference>
<evidence type="ECO:0000313" key="5">
    <source>
        <dbReference type="EMBL" id="WOK06865.1"/>
    </source>
</evidence>
<evidence type="ECO:0000313" key="6">
    <source>
        <dbReference type="Proteomes" id="UP001302349"/>
    </source>
</evidence>
<keyword evidence="6" id="KW-1185">Reference proteome</keyword>
<name>A0ABZ0ISD2_9BACT</name>
<evidence type="ECO:0000256" key="1">
    <source>
        <dbReference type="ARBA" id="ARBA00022679"/>
    </source>
</evidence>